<comment type="caution">
    <text evidence="2">The sequence shown here is derived from an EMBL/GenBank/DDBJ whole genome shotgun (WGS) entry which is preliminary data.</text>
</comment>
<keyword evidence="1" id="KW-0732">Signal</keyword>
<dbReference type="InParanoid" id="B4DA76"/>
<gene>
    <name evidence="2" type="ORF">CfE428DRAFT_5816</name>
</gene>
<sequence length="210" mass="23332">MKTSALFITLLTAASIAASSLTGHQAFGPLRFGMPAKEADQTFRQMHRTKDPHQMTAAEARAHFVTNGAMKLSRMEDYDRALPVYINFHGEPFMNEVAMESMGARVDTYDGLKKVWEDFQDFGDCKFTRKSEKGSFCPITSVDAATVDESTHLKSVVTDVWETEGVRIELSVQYIDIAGVRKSLNLPPMEHISAPPYRVALTAKQIAPAK</sequence>
<name>B4DA76_9BACT</name>
<evidence type="ECO:0000313" key="2">
    <source>
        <dbReference type="EMBL" id="EDY16703.1"/>
    </source>
</evidence>
<dbReference type="AlphaFoldDB" id="B4DA76"/>
<dbReference type="Proteomes" id="UP000005824">
    <property type="component" value="Unassembled WGS sequence"/>
</dbReference>
<keyword evidence="3" id="KW-1185">Reference proteome</keyword>
<dbReference type="RefSeq" id="WP_006983137.1">
    <property type="nucleotide sequence ID" value="NZ_ABVL01000029.1"/>
</dbReference>
<evidence type="ECO:0000256" key="1">
    <source>
        <dbReference type="SAM" id="SignalP"/>
    </source>
</evidence>
<organism evidence="2 3">
    <name type="scientific">Chthoniobacter flavus Ellin428</name>
    <dbReference type="NCBI Taxonomy" id="497964"/>
    <lineage>
        <taxon>Bacteria</taxon>
        <taxon>Pseudomonadati</taxon>
        <taxon>Verrucomicrobiota</taxon>
        <taxon>Spartobacteria</taxon>
        <taxon>Chthoniobacterales</taxon>
        <taxon>Chthoniobacteraceae</taxon>
        <taxon>Chthoniobacter</taxon>
    </lineage>
</organism>
<proteinExistence type="predicted"/>
<evidence type="ECO:0000313" key="3">
    <source>
        <dbReference type="Proteomes" id="UP000005824"/>
    </source>
</evidence>
<reference evidence="2 3" key="1">
    <citation type="journal article" date="2011" name="J. Bacteriol.">
        <title>Genome sequence of Chthoniobacter flavus Ellin428, an aerobic heterotrophic soil bacterium.</title>
        <authorList>
            <person name="Kant R."/>
            <person name="van Passel M.W."/>
            <person name="Palva A."/>
            <person name="Lucas S."/>
            <person name="Lapidus A."/>
            <person name="Glavina Del Rio T."/>
            <person name="Dalin E."/>
            <person name="Tice H."/>
            <person name="Bruce D."/>
            <person name="Goodwin L."/>
            <person name="Pitluck S."/>
            <person name="Larimer F.W."/>
            <person name="Land M.L."/>
            <person name="Hauser L."/>
            <person name="Sangwan P."/>
            <person name="de Vos W.M."/>
            <person name="Janssen P.H."/>
            <person name="Smidt H."/>
        </authorList>
    </citation>
    <scope>NUCLEOTIDE SEQUENCE [LARGE SCALE GENOMIC DNA]</scope>
    <source>
        <strain evidence="2 3">Ellin428</strain>
    </source>
</reference>
<feature type="signal peptide" evidence="1">
    <location>
        <begin position="1"/>
        <end position="17"/>
    </location>
</feature>
<feature type="chain" id="PRO_5002800643" evidence="1">
    <location>
        <begin position="18"/>
        <end position="210"/>
    </location>
</feature>
<dbReference type="STRING" id="497964.CfE428DRAFT_5816"/>
<dbReference type="EMBL" id="ABVL01000029">
    <property type="protein sequence ID" value="EDY16703.1"/>
    <property type="molecule type" value="Genomic_DNA"/>
</dbReference>
<protein>
    <submittedName>
        <fullName evidence="2">Uncharacterized protein</fullName>
    </submittedName>
</protein>
<accession>B4DA76</accession>